<evidence type="ECO:0000259" key="11">
    <source>
        <dbReference type="PROSITE" id="PS50067"/>
    </source>
</evidence>
<dbReference type="InterPro" id="IPR027417">
    <property type="entry name" value="P-loop_NTPase"/>
</dbReference>
<dbReference type="PROSITE" id="PS50067">
    <property type="entry name" value="KINESIN_MOTOR_2"/>
    <property type="match status" value="1"/>
</dbReference>
<dbReference type="Pfam" id="PF00027">
    <property type="entry name" value="cNMP_binding"/>
    <property type="match status" value="1"/>
</dbReference>
<dbReference type="AlphaFoldDB" id="A0A1I8FF44"/>
<dbReference type="SUPFAM" id="SSF52540">
    <property type="entry name" value="P-loop containing nucleoside triphosphate hydrolases"/>
    <property type="match status" value="1"/>
</dbReference>
<keyword evidence="2" id="KW-0597">Phosphoprotein</keyword>
<sequence>MSVIIPDGFTQLLQEFTVAVLRTRPPNLIEFAAAHFRRLEQLQQQHGTASKVQFQPAQEQQRGATPNLTPKTKRPEKTRTTRKSVAAPSFDPEQHEATYERRVVPKSDEQRRRLMEAMRHILLFRSLERADLGHVIDAMEERLVSAGTCVIEQDQEGDNFYVVEKGIFEAFVRDRATGTSRHVLTYKNEGSFGELALMYYCPRAATIVAKTDGVLWSLDMETFQQKVLMAAFKHRKNLSSGRAAAGREMTQYERQNVADALREREFSDGEPIILQGDVGNEMFFIEDGSVRVMRRHNAADSGLETQSPAATPWAPRAVCVLHVSDFERLLGPCLTVMRRNIDAYKRQLAEIFGGDEASVPLPRADWQRTGLSINLQRVAGLTLSSVLIETAGPYTRISQPPDEAMNIDVIGRVRPSIRNEGPCTLAIGSDNRVSSRPGGQSFVFQHLYQQGSSNLDVYSRHVEPMVDIFLAGYNVCFMCFGESGSGKSFTLAGDSSMKNGLVPLVLASLFCQAGP</sequence>
<dbReference type="Gene3D" id="2.60.120.10">
    <property type="entry name" value="Jelly Rolls"/>
    <property type="match status" value="2"/>
</dbReference>
<dbReference type="GO" id="GO:0030552">
    <property type="term" value="F:cAMP binding"/>
    <property type="evidence" value="ECO:0007669"/>
    <property type="project" value="UniProtKB-KW"/>
</dbReference>
<dbReference type="CDD" id="cd12099">
    <property type="entry name" value="DD_RII_PKA"/>
    <property type="match status" value="1"/>
</dbReference>
<dbReference type="Pfam" id="PF02197">
    <property type="entry name" value="RIIa"/>
    <property type="match status" value="1"/>
</dbReference>
<evidence type="ECO:0000256" key="9">
    <source>
        <dbReference type="SAM" id="MobiDB-lite"/>
    </source>
</evidence>
<feature type="binding site" evidence="8">
    <location>
        <begin position="481"/>
        <end position="488"/>
    </location>
    <ligand>
        <name>ATP</name>
        <dbReference type="ChEBI" id="CHEBI:30616"/>
    </ligand>
</feature>
<feature type="domain" description="Cyclic nucleotide-binding" evidence="10">
    <location>
        <begin position="123"/>
        <end position="240"/>
    </location>
</feature>
<dbReference type="PROSITE" id="PS00889">
    <property type="entry name" value="CNMP_BINDING_2"/>
    <property type="match status" value="1"/>
</dbReference>
<reference evidence="13" key="1">
    <citation type="submission" date="2016-11" db="UniProtKB">
        <authorList>
            <consortium name="WormBaseParasite"/>
        </authorList>
    </citation>
    <scope>IDENTIFICATION</scope>
</reference>
<organism evidence="12 13">
    <name type="scientific">Macrostomum lignano</name>
    <dbReference type="NCBI Taxonomy" id="282301"/>
    <lineage>
        <taxon>Eukaryota</taxon>
        <taxon>Metazoa</taxon>
        <taxon>Spiralia</taxon>
        <taxon>Lophotrochozoa</taxon>
        <taxon>Platyhelminthes</taxon>
        <taxon>Rhabditophora</taxon>
        <taxon>Macrostomorpha</taxon>
        <taxon>Macrostomida</taxon>
        <taxon>Macrostomidae</taxon>
        <taxon>Macrostomum</taxon>
    </lineage>
</organism>
<evidence type="ECO:0000256" key="5">
    <source>
        <dbReference type="ARBA" id="ARBA00022741"/>
    </source>
</evidence>
<evidence type="ECO:0000256" key="1">
    <source>
        <dbReference type="ARBA" id="ARBA00005753"/>
    </source>
</evidence>
<dbReference type="SUPFAM" id="SSF51206">
    <property type="entry name" value="cAMP-binding domain-like"/>
    <property type="match status" value="2"/>
</dbReference>
<dbReference type="InterPro" id="IPR003117">
    <property type="entry name" value="cAMP_dep_PK_reg_su_I/II_a/b"/>
</dbReference>
<keyword evidence="5 8" id="KW-0547">Nucleotide-binding</keyword>
<dbReference type="PROSITE" id="PS50042">
    <property type="entry name" value="CNMP_BINDING_3"/>
    <property type="match status" value="2"/>
</dbReference>
<dbReference type="Gene3D" id="3.40.850.10">
    <property type="entry name" value="Kinesin motor domain"/>
    <property type="match status" value="1"/>
</dbReference>
<keyword evidence="3" id="KW-0116">cAMP-binding</keyword>
<dbReference type="InterPro" id="IPR018490">
    <property type="entry name" value="cNMP-bd_dom_sf"/>
</dbReference>
<evidence type="ECO:0000256" key="7">
    <source>
        <dbReference type="ARBA" id="ARBA00023149"/>
    </source>
</evidence>
<comment type="similarity">
    <text evidence="1">Belongs to the cAMP-dependent kinase regulatory chain family.</text>
</comment>
<dbReference type="GO" id="GO:0005952">
    <property type="term" value="C:cAMP-dependent protein kinase complex"/>
    <property type="evidence" value="ECO:0007669"/>
    <property type="project" value="InterPro"/>
</dbReference>
<dbReference type="PRINTS" id="PR00103">
    <property type="entry name" value="CAMPKINASE"/>
</dbReference>
<keyword evidence="8" id="KW-0505">Motor protein</keyword>
<dbReference type="InterPro" id="IPR036961">
    <property type="entry name" value="Kinesin_motor_dom_sf"/>
</dbReference>
<dbReference type="GO" id="GO:0003777">
    <property type="term" value="F:microtubule motor activity"/>
    <property type="evidence" value="ECO:0007669"/>
    <property type="project" value="InterPro"/>
</dbReference>
<dbReference type="GO" id="GO:0007018">
    <property type="term" value="P:microtubule-based movement"/>
    <property type="evidence" value="ECO:0007669"/>
    <property type="project" value="InterPro"/>
</dbReference>
<dbReference type="Gene3D" id="1.20.890.10">
    <property type="entry name" value="cAMP-dependent protein kinase regulatory subunit, dimerization-anchoring domain"/>
    <property type="match status" value="1"/>
</dbReference>
<dbReference type="InterPro" id="IPR050503">
    <property type="entry name" value="cAMP-dep_PK_reg_su-like"/>
</dbReference>
<dbReference type="PANTHER" id="PTHR11635:SF152">
    <property type="entry name" value="CAMP-DEPENDENT PROTEIN KINASE TYPE I REGULATORY SUBUNIT-RELATED"/>
    <property type="match status" value="1"/>
</dbReference>
<evidence type="ECO:0000259" key="10">
    <source>
        <dbReference type="PROSITE" id="PS50042"/>
    </source>
</evidence>
<dbReference type="Pfam" id="PF00225">
    <property type="entry name" value="Kinesin"/>
    <property type="match status" value="1"/>
</dbReference>
<dbReference type="Proteomes" id="UP000095280">
    <property type="component" value="Unplaced"/>
</dbReference>
<name>A0A1I8FF44_9PLAT</name>
<evidence type="ECO:0000256" key="4">
    <source>
        <dbReference type="ARBA" id="ARBA00022737"/>
    </source>
</evidence>
<dbReference type="GO" id="GO:0008017">
    <property type="term" value="F:microtubule binding"/>
    <property type="evidence" value="ECO:0007669"/>
    <property type="project" value="InterPro"/>
</dbReference>
<evidence type="ECO:0000256" key="3">
    <source>
        <dbReference type="ARBA" id="ARBA00022566"/>
    </source>
</evidence>
<protein>
    <submittedName>
        <fullName evidence="13">cAMP-dependent protein kinase type II regulatory subunit</fullName>
    </submittedName>
</protein>
<evidence type="ECO:0000256" key="6">
    <source>
        <dbReference type="ARBA" id="ARBA00022840"/>
    </source>
</evidence>
<dbReference type="GO" id="GO:0004862">
    <property type="term" value="F:cAMP-dependent protein kinase inhibitor activity"/>
    <property type="evidence" value="ECO:0007669"/>
    <property type="project" value="TreeGrafter"/>
</dbReference>
<dbReference type="PROSITE" id="PS00888">
    <property type="entry name" value="CNMP_BINDING_1"/>
    <property type="match status" value="1"/>
</dbReference>
<keyword evidence="4" id="KW-0677">Repeat</keyword>
<feature type="region of interest" description="Disordered" evidence="9">
    <location>
        <begin position="47"/>
        <end position="100"/>
    </location>
</feature>
<dbReference type="GO" id="GO:0005829">
    <property type="term" value="C:cytosol"/>
    <property type="evidence" value="ECO:0007669"/>
    <property type="project" value="TreeGrafter"/>
</dbReference>
<dbReference type="InterPro" id="IPR001752">
    <property type="entry name" value="Kinesin_motor_dom"/>
</dbReference>
<dbReference type="InterPro" id="IPR014710">
    <property type="entry name" value="RmlC-like_jellyroll"/>
</dbReference>
<dbReference type="InterPro" id="IPR000595">
    <property type="entry name" value="cNMP-bd_dom"/>
</dbReference>
<dbReference type="GO" id="GO:0034236">
    <property type="term" value="F:protein kinase A catalytic subunit binding"/>
    <property type="evidence" value="ECO:0007669"/>
    <property type="project" value="TreeGrafter"/>
</dbReference>
<keyword evidence="7" id="KW-0114">cAMP</keyword>
<keyword evidence="12" id="KW-1185">Reference proteome</keyword>
<dbReference type="GO" id="GO:0005524">
    <property type="term" value="F:ATP binding"/>
    <property type="evidence" value="ECO:0007669"/>
    <property type="project" value="UniProtKB-UniRule"/>
</dbReference>
<evidence type="ECO:0000256" key="8">
    <source>
        <dbReference type="PROSITE-ProRule" id="PRU00283"/>
    </source>
</evidence>
<dbReference type="SMART" id="SM00100">
    <property type="entry name" value="cNMP"/>
    <property type="match status" value="2"/>
</dbReference>
<comment type="similarity">
    <text evidence="8">Belongs to the TRAFAC class myosin-kinesin ATPase superfamily. Kinesin family.</text>
</comment>
<dbReference type="WBParaSite" id="maker-unitig_32481-snap-gene-0.2-mRNA-1">
    <property type="protein sequence ID" value="maker-unitig_32481-snap-gene-0.2-mRNA-1"/>
    <property type="gene ID" value="maker-unitig_32481-snap-gene-0.2"/>
</dbReference>
<proteinExistence type="inferred from homology"/>
<dbReference type="SMART" id="SM00394">
    <property type="entry name" value="RIIa"/>
    <property type="match status" value="1"/>
</dbReference>
<feature type="domain" description="Kinesin motor" evidence="11">
    <location>
        <begin position="406"/>
        <end position="515"/>
    </location>
</feature>
<dbReference type="CDD" id="cd00038">
    <property type="entry name" value="CAP_ED"/>
    <property type="match status" value="2"/>
</dbReference>
<dbReference type="PANTHER" id="PTHR11635">
    <property type="entry name" value="CAMP-DEPENDENT PROTEIN KINASE REGULATORY CHAIN"/>
    <property type="match status" value="1"/>
</dbReference>
<accession>A0A1I8FF44</accession>
<evidence type="ECO:0000313" key="12">
    <source>
        <dbReference type="Proteomes" id="UP000095280"/>
    </source>
</evidence>
<feature type="domain" description="Cyclic nucleotide-binding" evidence="10">
    <location>
        <begin position="245"/>
        <end position="295"/>
    </location>
</feature>
<dbReference type="InterPro" id="IPR018488">
    <property type="entry name" value="cNMP-bd_CS"/>
</dbReference>
<evidence type="ECO:0000256" key="2">
    <source>
        <dbReference type="ARBA" id="ARBA00022553"/>
    </source>
</evidence>
<keyword evidence="6 8" id="KW-0067">ATP-binding</keyword>
<feature type="compositionally biased region" description="Polar residues" evidence="9">
    <location>
        <begin position="47"/>
        <end position="68"/>
    </location>
</feature>
<evidence type="ECO:0000313" key="13">
    <source>
        <dbReference type="WBParaSite" id="maker-unitig_32481-snap-gene-0.2-mRNA-1"/>
    </source>
</evidence>
<dbReference type="SUPFAM" id="SSF47391">
    <property type="entry name" value="Dimerization-anchoring domain of cAMP-dependent PK regulatory subunit"/>
    <property type="match status" value="1"/>
</dbReference>